<keyword evidence="1" id="KW-0813">Transport</keyword>
<protein>
    <submittedName>
        <fullName evidence="6">ABC transporter ATP-binding protein</fullName>
    </submittedName>
</protein>
<dbReference type="EMBL" id="JACCEV010000001">
    <property type="protein sequence ID" value="NYT84855.1"/>
    <property type="molecule type" value="Genomic_DNA"/>
</dbReference>
<dbReference type="OrthoDB" id="9781337at2"/>
<dbReference type="GO" id="GO:0005304">
    <property type="term" value="F:L-valine transmembrane transporter activity"/>
    <property type="evidence" value="ECO:0007669"/>
    <property type="project" value="TreeGrafter"/>
</dbReference>
<dbReference type="PROSITE" id="PS50893">
    <property type="entry name" value="ABC_TRANSPORTER_2"/>
    <property type="match status" value="1"/>
</dbReference>
<gene>
    <name evidence="6" type="ORF">H0A62_04490</name>
</gene>
<dbReference type="InterPro" id="IPR003593">
    <property type="entry name" value="AAA+_ATPase"/>
</dbReference>
<feature type="domain" description="ABC transporter" evidence="5">
    <location>
        <begin position="2"/>
        <end position="244"/>
    </location>
</feature>
<evidence type="ECO:0000313" key="6">
    <source>
        <dbReference type="EMBL" id="NYT84855.1"/>
    </source>
</evidence>
<dbReference type="GO" id="GO:0042941">
    <property type="term" value="P:D-alanine transmembrane transport"/>
    <property type="evidence" value="ECO:0007669"/>
    <property type="project" value="TreeGrafter"/>
</dbReference>
<dbReference type="PANTHER" id="PTHR45772">
    <property type="entry name" value="CONSERVED COMPONENT OF ABC TRANSPORTER FOR NATURAL AMINO ACIDS-RELATED"/>
    <property type="match status" value="1"/>
</dbReference>
<dbReference type="SMART" id="SM00382">
    <property type="entry name" value="AAA"/>
    <property type="match status" value="1"/>
</dbReference>
<dbReference type="AlphaFoldDB" id="A0A853H0S2"/>
<sequence>MLRVENIRKAFGGVVATNDLTMHFPKDSLTAVIGPNGAGKTTFFNQISGALRPDSGRILLEGKDIVGLPPTEIVRLGIGRAFQVSRLFKSMTVEESLRGALLSPLGKSLRMTGRFPLKETRDRAYEVMDQLGLTQSANIISGNLSHGDQKLLDMALALVLQPKVLLLDEPVAGMGPEEREQMIETVFALWKKGGLTLILIEHDMEIVFRISQHIYVLSYGRLLAQGTADEVRHNPQVIEAYLGTPKEEVA</sequence>
<dbReference type="Proteomes" id="UP000554144">
    <property type="component" value="Unassembled WGS sequence"/>
</dbReference>
<keyword evidence="7" id="KW-1185">Reference proteome</keyword>
<dbReference type="GO" id="GO:1903806">
    <property type="term" value="P:L-isoleucine import across plasma membrane"/>
    <property type="evidence" value="ECO:0007669"/>
    <property type="project" value="TreeGrafter"/>
</dbReference>
<dbReference type="GO" id="GO:0005524">
    <property type="term" value="F:ATP binding"/>
    <property type="evidence" value="ECO:0007669"/>
    <property type="project" value="UniProtKB-KW"/>
</dbReference>
<accession>A0A853H0S2</accession>
<evidence type="ECO:0000256" key="1">
    <source>
        <dbReference type="ARBA" id="ARBA00022448"/>
    </source>
</evidence>
<evidence type="ECO:0000256" key="4">
    <source>
        <dbReference type="ARBA" id="ARBA00022840"/>
    </source>
</evidence>
<dbReference type="InterPro" id="IPR017871">
    <property type="entry name" value="ABC_transporter-like_CS"/>
</dbReference>
<dbReference type="RefSeq" id="WP_130037839.1">
    <property type="nucleotide sequence ID" value="NZ_JACCEV010000001.1"/>
</dbReference>
<dbReference type="PROSITE" id="PS00211">
    <property type="entry name" value="ABC_TRANSPORTER_1"/>
    <property type="match status" value="1"/>
</dbReference>
<keyword evidence="2" id="KW-0472">Membrane</keyword>
<organism evidence="6 7">
    <name type="scientific">Pollutimonas harenae</name>
    <dbReference type="NCBI Taxonomy" id="657015"/>
    <lineage>
        <taxon>Bacteria</taxon>
        <taxon>Pseudomonadati</taxon>
        <taxon>Pseudomonadota</taxon>
        <taxon>Betaproteobacteria</taxon>
        <taxon>Burkholderiales</taxon>
        <taxon>Alcaligenaceae</taxon>
        <taxon>Pollutimonas</taxon>
    </lineage>
</organism>
<keyword evidence="4 6" id="KW-0067">ATP-binding</keyword>
<dbReference type="InterPro" id="IPR003439">
    <property type="entry name" value="ABC_transporter-like_ATP-bd"/>
</dbReference>
<dbReference type="GO" id="GO:0005886">
    <property type="term" value="C:plasma membrane"/>
    <property type="evidence" value="ECO:0007669"/>
    <property type="project" value="TreeGrafter"/>
</dbReference>
<dbReference type="FunFam" id="3.40.50.300:FF:000421">
    <property type="entry name" value="Branched-chain amino acid ABC transporter ATP-binding protein"/>
    <property type="match status" value="1"/>
</dbReference>
<dbReference type="Gene3D" id="3.40.50.300">
    <property type="entry name" value="P-loop containing nucleotide triphosphate hydrolases"/>
    <property type="match status" value="1"/>
</dbReference>
<reference evidence="6 7" key="1">
    <citation type="submission" date="2020-07" db="EMBL/GenBank/DDBJ databases">
        <title>Taxonomic revisions and descriptions of new bacterial species based on genomic comparisons in the high-G+C-content subgroup of the family Alcaligenaceae.</title>
        <authorList>
            <person name="Szabo A."/>
            <person name="Felfoldi T."/>
        </authorList>
    </citation>
    <scope>NUCLEOTIDE SEQUENCE [LARGE SCALE GENOMIC DNA]</scope>
    <source>
        <strain evidence="6 7">DSM 25667</strain>
    </source>
</reference>
<keyword evidence="3" id="KW-0547">Nucleotide-binding</keyword>
<keyword evidence="2" id="KW-1003">Cell membrane</keyword>
<dbReference type="SUPFAM" id="SSF52540">
    <property type="entry name" value="P-loop containing nucleoside triphosphate hydrolases"/>
    <property type="match status" value="1"/>
</dbReference>
<dbReference type="InterPro" id="IPR032823">
    <property type="entry name" value="BCA_ABC_TP_C"/>
</dbReference>
<dbReference type="GO" id="GO:0015808">
    <property type="term" value="P:L-alanine transport"/>
    <property type="evidence" value="ECO:0007669"/>
    <property type="project" value="TreeGrafter"/>
</dbReference>
<evidence type="ECO:0000259" key="5">
    <source>
        <dbReference type="PROSITE" id="PS50893"/>
    </source>
</evidence>
<dbReference type="CDD" id="cd03219">
    <property type="entry name" value="ABC_Mj1267_LivG_branched"/>
    <property type="match status" value="1"/>
</dbReference>
<dbReference type="GO" id="GO:1903805">
    <property type="term" value="P:L-valine import across plasma membrane"/>
    <property type="evidence" value="ECO:0007669"/>
    <property type="project" value="TreeGrafter"/>
</dbReference>
<evidence type="ECO:0000256" key="3">
    <source>
        <dbReference type="ARBA" id="ARBA00022741"/>
    </source>
</evidence>
<evidence type="ECO:0000256" key="2">
    <source>
        <dbReference type="ARBA" id="ARBA00022475"/>
    </source>
</evidence>
<dbReference type="GO" id="GO:0015188">
    <property type="term" value="F:L-isoleucine transmembrane transporter activity"/>
    <property type="evidence" value="ECO:0007669"/>
    <property type="project" value="TreeGrafter"/>
</dbReference>
<dbReference type="GO" id="GO:0015192">
    <property type="term" value="F:L-phenylalanine transmembrane transporter activity"/>
    <property type="evidence" value="ECO:0007669"/>
    <property type="project" value="TreeGrafter"/>
</dbReference>
<evidence type="ECO:0000313" key="7">
    <source>
        <dbReference type="Proteomes" id="UP000554144"/>
    </source>
</evidence>
<dbReference type="PANTHER" id="PTHR45772:SF7">
    <property type="entry name" value="AMINO ACID ABC TRANSPORTER ATP-BINDING PROTEIN"/>
    <property type="match status" value="1"/>
</dbReference>
<dbReference type="Pfam" id="PF12399">
    <property type="entry name" value="BCA_ABC_TP_C"/>
    <property type="match status" value="1"/>
</dbReference>
<dbReference type="InterPro" id="IPR051120">
    <property type="entry name" value="ABC_AA/LPS_Transport"/>
</dbReference>
<dbReference type="GO" id="GO:0016887">
    <property type="term" value="F:ATP hydrolysis activity"/>
    <property type="evidence" value="ECO:0007669"/>
    <property type="project" value="InterPro"/>
</dbReference>
<proteinExistence type="predicted"/>
<comment type="caution">
    <text evidence="6">The sequence shown here is derived from an EMBL/GenBank/DDBJ whole genome shotgun (WGS) entry which is preliminary data.</text>
</comment>
<dbReference type="Pfam" id="PF00005">
    <property type="entry name" value="ABC_tran"/>
    <property type="match status" value="1"/>
</dbReference>
<dbReference type="InterPro" id="IPR027417">
    <property type="entry name" value="P-loop_NTPase"/>
</dbReference>
<name>A0A853H0S2_9BURK</name>